<dbReference type="AlphaFoldDB" id="A0A7W9Q3V0"/>
<dbReference type="Gene3D" id="3.30.565.10">
    <property type="entry name" value="Histidine kinase-like ATPase, C-terminal domain"/>
    <property type="match status" value="1"/>
</dbReference>
<dbReference type="GO" id="GO:0016791">
    <property type="term" value="F:phosphatase activity"/>
    <property type="evidence" value="ECO:0007669"/>
    <property type="project" value="TreeGrafter"/>
</dbReference>
<reference evidence="4 5" key="1">
    <citation type="submission" date="2020-08" db="EMBL/GenBank/DDBJ databases">
        <title>Genomic Encyclopedia of Type Strains, Phase III (KMG-III): the genomes of soil and plant-associated and newly described type strains.</title>
        <authorList>
            <person name="Whitman W."/>
        </authorList>
    </citation>
    <scope>NUCLEOTIDE SEQUENCE [LARGE SCALE GENOMIC DNA]</scope>
    <source>
        <strain evidence="4 5">CECT 8305</strain>
    </source>
</reference>
<proteinExistence type="predicted"/>
<dbReference type="PANTHER" id="PTHR43156:SF2">
    <property type="entry name" value="STAGE II SPORULATION PROTEIN E"/>
    <property type="match status" value="1"/>
</dbReference>
<feature type="region of interest" description="Disordered" evidence="2">
    <location>
        <begin position="176"/>
        <end position="214"/>
    </location>
</feature>
<dbReference type="Proteomes" id="UP000588098">
    <property type="component" value="Unassembled WGS sequence"/>
</dbReference>
<evidence type="ECO:0000313" key="4">
    <source>
        <dbReference type="EMBL" id="MBB5933025.1"/>
    </source>
</evidence>
<dbReference type="SUPFAM" id="SSF55781">
    <property type="entry name" value="GAF domain-like"/>
    <property type="match status" value="1"/>
</dbReference>
<comment type="caution">
    <text evidence="4">The sequence shown here is derived from an EMBL/GenBank/DDBJ whole genome shotgun (WGS) entry which is preliminary data.</text>
</comment>
<evidence type="ECO:0000313" key="5">
    <source>
        <dbReference type="Proteomes" id="UP000588098"/>
    </source>
</evidence>
<dbReference type="RefSeq" id="WP_376772488.1">
    <property type="nucleotide sequence ID" value="NZ_JACHJL010000001.1"/>
</dbReference>
<dbReference type="InterPro" id="IPR052016">
    <property type="entry name" value="Bact_Sigma-Reg"/>
</dbReference>
<dbReference type="SMART" id="SM00331">
    <property type="entry name" value="PP2C_SIG"/>
    <property type="match status" value="1"/>
</dbReference>
<dbReference type="Gene3D" id="3.30.450.40">
    <property type="match status" value="1"/>
</dbReference>
<gene>
    <name evidence="4" type="ORF">FHS42_000043</name>
</gene>
<dbReference type="EMBL" id="JACHJL010000001">
    <property type="protein sequence ID" value="MBB5933025.1"/>
    <property type="molecule type" value="Genomic_DNA"/>
</dbReference>
<feature type="domain" description="PPM-type phosphatase" evidence="3">
    <location>
        <begin position="482"/>
        <end position="822"/>
    </location>
</feature>
<keyword evidence="5" id="KW-1185">Reference proteome</keyword>
<evidence type="ECO:0000256" key="2">
    <source>
        <dbReference type="SAM" id="MobiDB-lite"/>
    </source>
</evidence>
<dbReference type="InterPro" id="IPR001932">
    <property type="entry name" value="PPM-type_phosphatase-like_dom"/>
</dbReference>
<dbReference type="InterPro" id="IPR036890">
    <property type="entry name" value="HATPase_C_sf"/>
</dbReference>
<feature type="compositionally biased region" description="Low complexity" evidence="2">
    <location>
        <begin position="607"/>
        <end position="636"/>
    </location>
</feature>
<name>A0A7W9Q3V0_9ACTN</name>
<accession>A0A7W9Q3V0</accession>
<dbReference type="PANTHER" id="PTHR43156">
    <property type="entry name" value="STAGE II SPORULATION PROTEIN E-RELATED"/>
    <property type="match status" value="1"/>
</dbReference>
<dbReference type="Pfam" id="PF07228">
    <property type="entry name" value="SpoIIE"/>
    <property type="match status" value="2"/>
</dbReference>
<feature type="region of interest" description="Disordered" evidence="2">
    <location>
        <begin position="595"/>
        <end position="697"/>
    </location>
</feature>
<feature type="region of interest" description="Disordered" evidence="2">
    <location>
        <begin position="117"/>
        <end position="164"/>
    </location>
</feature>
<evidence type="ECO:0000259" key="3">
    <source>
        <dbReference type="SMART" id="SM00331"/>
    </source>
</evidence>
<dbReference type="InterPro" id="IPR029016">
    <property type="entry name" value="GAF-like_dom_sf"/>
</dbReference>
<keyword evidence="1" id="KW-0378">Hydrolase</keyword>
<dbReference type="Gene3D" id="3.60.40.10">
    <property type="entry name" value="PPM-type phosphatase domain"/>
    <property type="match status" value="2"/>
</dbReference>
<dbReference type="InterPro" id="IPR036457">
    <property type="entry name" value="PPM-type-like_dom_sf"/>
</dbReference>
<organism evidence="4 5">
    <name type="scientific">Streptomyces zagrosensis</name>
    <dbReference type="NCBI Taxonomy" id="1042984"/>
    <lineage>
        <taxon>Bacteria</taxon>
        <taxon>Bacillati</taxon>
        <taxon>Actinomycetota</taxon>
        <taxon>Actinomycetes</taxon>
        <taxon>Kitasatosporales</taxon>
        <taxon>Streptomycetaceae</taxon>
        <taxon>Streptomyces</taxon>
    </lineage>
</organism>
<evidence type="ECO:0000256" key="1">
    <source>
        <dbReference type="ARBA" id="ARBA00022801"/>
    </source>
</evidence>
<protein>
    <submittedName>
        <fullName evidence="4">Anti-sigma regulatory factor (Ser/Thr protein kinase)</fullName>
    </submittedName>
</protein>
<sequence>MAYPAPDLPAGPEPDADRSTGHMCRTRLPGNPLAPAAARQFVRAALADWAARGLPGSEQIAGQLVDDAVLLVSELVTNAVIHAGTAVVVRCALETSESAAPGATLYAEVTDHHPARMLRSQPTPSRDAPVPEHEHGAPPSGPQRVGAPPGEPQRNGSAWPAGSGGPACAISASCGAGGADGADGEGRGGGVGGSGGADGVGLAPESAEGGGRVGSGLRLVGTIAESWGTSYRRASKSVWFRLPLALEAGARAGAGLDPARGAGAGDRERGAGDRALLCDLRVADILAPAPRRAAIHRSAPGWPSHGALSFLAEASDLLTGQLDENKVASLAGQILVPKLADWCAVWLERPGAEPQLSRVWHASESRTAELRRQVEKGPPRLPAAARGRAMAWPWPGSPSAYGPGGAALACGLVAGGRVVGTLLIGRSGLTRIPDEVVVLFEDFARRVALALVAARRYTRQAQISEVLQRGLLPSGLAQIPGVETAVVYEPTGGTCAGGDFYDVFPAGNGRWCFALGDVCGNGPEAAVVTGLARPVLRLLAREGYGVSDVLDRLNRTLGEQAVEVAASDVAAEGPGESRFLSLLYGELVPYDVGESTTTAHGANPGQDAGADNSASADGPGSGDAASADGPDLEVAASGGGSGSERGAGGGGSARVVTTRDARHARAVRTAGNDDHGAVRSTDGRGAGSDCRARAEDGDREQGRGVRCTLASAGHPLPLLLRADGEVAVRAAPQLLLGVVDDVRYESESFDLLPGETLLCVTDGVTERRSNEAQFDDDDGLARVLSACDGLTAQEVAQRVRGAVHAFAASPPGDDLAMLVLQAAR</sequence>
<feature type="compositionally biased region" description="Gly residues" evidence="2">
    <location>
        <begin position="176"/>
        <end position="199"/>
    </location>
</feature>
<feature type="compositionally biased region" description="Gly residues" evidence="2">
    <location>
        <begin position="637"/>
        <end position="652"/>
    </location>
</feature>